<keyword evidence="1" id="KW-0732">Signal</keyword>
<feature type="chain" id="PRO_5032515445" description="Thionin-like protein" evidence="1">
    <location>
        <begin position="23"/>
        <end position="116"/>
    </location>
</feature>
<reference evidence="2 3" key="1">
    <citation type="submission" date="2020-10" db="EMBL/GenBank/DDBJ databases">
        <title>The Coptis chinensis genome and diversification of protoberbering-type alkaloids.</title>
        <authorList>
            <person name="Wang B."/>
            <person name="Shu S."/>
            <person name="Song C."/>
            <person name="Liu Y."/>
        </authorList>
    </citation>
    <scope>NUCLEOTIDE SEQUENCE [LARGE SCALE GENOMIC DNA]</scope>
    <source>
        <strain evidence="2">HL-2020</strain>
        <tissue evidence="2">Leaf</tissue>
    </source>
</reference>
<dbReference type="PANTHER" id="PTHR36312:SF1">
    <property type="entry name" value="OS01G0594500 PROTEIN"/>
    <property type="match status" value="1"/>
</dbReference>
<dbReference type="OrthoDB" id="653285at2759"/>
<organism evidence="2 3">
    <name type="scientific">Coptis chinensis</name>
    <dbReference type="NCBI Taxonomy" id="261450"/>
    <lineage>
        <taxon>Eukaryota</taxon>
        <taxon>Viridiplantae</taxon>
        <taxon>Streptophyta</taxon>
        <taxon>Embryophyta</taxon>
        <taxon>Tracheophyta</taxon>
        <taxon>Spermatophyta</taxon>
        <taxon>Magnoliopsida</taxon>
        <taxon>Ranunculales</taxon>
        <taxon>Ranunculaceae</taxon>
        <taxon>Coptidoideae</taxon>
        <taxon>Coptis</taxon>
    </lineage>
</organism>
<evidence type="ECO:0000313" key="2">
    <source>
        <dbReference type="EMBL" id="KAF9612701.1"/>
    </source>
</evidence>
<dbReference type="PANTHER" id="PTHR36312">
    <property type="entry name" value="THIONIN-LIKE PROTEIN 1"/>
    <property type="match status" value="1"/>
</dbReference>
<dbReference type="EMBL" id="JADFTS010000003">
    <property type="protein sequence ID" value="KAF9612701.1"/>
    <property type="molecule type" value="Genomic_DNA"/>
</dbReference>
<proteinExistence type="predicted"/>
<dbReference type="InterPro" id="IPR038975">
    <property type="entry name" value="THNL"/>
</dbReference>
<dbReference type="Proteomes" id="UP000631114">
    <property type="component" value="Unassembled WGS sequence"/>
</dbReference>
<keyword evidence="3" id="KW-1185">Reference proteome</keyword>
<dbReference type="AlphaFoldDB" id="A0A835M6P4"/>
<evidence type="ECO:0008006" key="4">
    <source>
        <dbReference type="Google" id="ProtNLM"/>
    </source>
</evidence>
<protein>
    <recommendedName>
        <fullName evidence="4">Thionin-like protein</fullName>
    </recommendedName>
</protein>
<evidence type="ECO:0000313" key="3">
    <source>
        <dbReference type="Proteomes" id="UP000631114"/>
    </source>
</evidence>
<sequence>MEGGGVKALVVMFMFVIGGTIAGQTYAASTDIIVKFSACFAKCFYRCNKPVVHLQGCAIQCLGKCMSSSASDMNNYCNLGCASSRCTTISTLQNHGEEAVGNCVGSCHDICNKHGY</sequence>
<comment type="caution">
    <text evidence="2">The sequence shown here is derived from an EMBL/GenBank/DDBJ whole genome shotgun (WGS) entry which is preliminary data.</text>
</comment>
<accession>A0A835M6P4</accession>
<feature type="signal peptide" evidence="1">
    <location>
        <begin position="1"/>
        <end position="22"/>
    </location>
</feature>
<evidence type="ECO:0000256" key="1">
    <source>
        <dbReference type="SAM" id="SignalP"/>
    </source>
</evidence>
<gene>
    <name evidence="2" type="ORF">IFM89_003243</name>
</gene>
<name>A0A835M6P4_9MAGN</name>